<dbReference type="PANTHER" id="PTHR32463:SF0">
    <property type="entry name" value="L-FUCOSE KINASE"/>
    <property type="match status" value="1"/>
</dbReference>
<dbReference type="InterPro" id="IPR036554">
    <property type="entry name" value="GHMP_kinase_C_sf"/>
</dbReference>
<evidence type="ECO:0000259" key="7">
    <source>
        <dbReference type="Pfam" id="PF08544"/>
    </source>
</evidence>
<evidence type="ECO:0000256" key="2">
    <source>
        <dbReference type="ARBA" id="ARBA00022741"/>
    </source>
</evidence>
<keyword evidence="9" id="KW-1185">Reference proteome</keyword>
<dbReference type="Pfam" id="PF08544">
    <property type="entry name" value="GHMP_kinases_C"/>
    <property type="match status" value="1"/>
</dbReference>
<dbReference type="STRING" id="525904.Tter_0153"/>
<keyword evidence="2" id="KW-0547">Nucleotide-binding</keyword>
<dbReference type="PROSITE" id="PS00627">
    <property type="entry name" value="GHMP_KINASES_ATP"/>
    <property type="match status" value="1"/>
</dbReference>
<dbReference type="AlphaFoldDB" id="D1CDR9"/>
<dbReference type="InterPro" id="IPR020568">
    <property type="entry name" value="Ribosomal_Su5_D2-typ_SF"/>
</dbReference>
<dbReference type="InterPro" id="IPR013750">
    <property type="entry name" value="GHMP_kinase_C_dom"/>
</dbReference>
<dbReference type="EMBL" id="CP001825">
    <property type="protein sequence ID" value="ACZ41075.1"/>
    <property type="molecule type" value="Genomic_DNA"/>
</dbReference>
<dbReference type="SUPFAM" id="SSF55060">
    <property type="entry name" value="GHMP Kinase, C-terminal domain"/>
    <property type="match status" value="1"/>
</dbReference>
<dbReference type="GO" id="GO:0005524">
    <property type="term" value="F:ATP binding"/>
    <property type="evidence" value="ECO:0007669"/>
    <property type="project" value="UniProtKB-KW"/>
</dbReference>
<dbReference type="GO" id="GO:0050201">
    <property type="term" value="F:fucokinase activity"/>
    <property type="evidence" value="ECO:0007669"/>
    <property type="project" value="TreeGrafter"/>
</dbReference>
<dbReference type="PANTHER" id="PTHR32463">
    <property type="entry name" value="L-FUCOSE KINASE"/>
    <property type="match status" value="1"/>
</dbReference>
<proteinExistence type="inferred from homology"/>
<dbReference type="Gene3D" id="3.30.230.120">
    <property type="match status" value="1"/>
</dbReference>
<evidence type="ECO:0000256" key="4">
    <source>
        <dbReference type="ARBA" id="ARBA00022840"/>
    </source>
</evidence>
<comment type="similarity">
    <text evidence="5">Belongs to the GHMP kinase family.</text>
</comment>
<accession>D1CDR9</accession>
<evidence type="ECO:0000256" key="5">
    <source>
        <dbReference type="ARBA" id="ARBA00038121"/>
    </source>
</evidence>
<protein>
    <submittedName>
        <fullName evidence="8">GHMP kinase</fullName>
    </submittedName>
</protein>
<evidence type="ECO:0000259" key="6">
    <source>
        <dbReference type="Pfam" id="PF00288"/>
    </source>
</evidence>
<evidence type="ECO:0000313" key="8">
    <source>
        <dbReference type="EMBL" id="ACZ41075.1"/>
    </source>
</evidence>
<dbReference type="PIRSF" id="PIRSF036406">
    <property type="entry name" value="Hept_kin"/>
    <property type="match status" value="1"/>
</dbReference>
<dbReference type="OrthoDB" id="9812992at2"/>
<dbReference type="InterPro" id="IPR006204">
    <property type="entry name" value="GHMP_kinase_N_dom"/>
</dbReference>
<dbReference type="eggNOG" id="COG2605">
    <property type="taxonomic scope" value="Bacteria"/>
</dbReference>
<dbReference type="InterPro" id="IPR001174">
    <property type="entry name" value="HddA/FKP"/>
</dbReference>
<sequence>MQETIFSRAPFRISFAGGGTDLPEYYEKYEGVVLSTAIDKYCYTILRQSLDDSFHLKSAIDGIVWECFQGIPKIYTEDRLAIQKSAIATCYEGKQALDIFTTSEIPSGTGLGSSSALAVSVLQALLTSSNVPYSKYDLAEAACRLEIDVLRSPIGKQDQYASAFGGLNLIWFYRNETLVEPMQIAPERLRLLEDNLLLFYVGGTRKASEILREQKQATQSNMQTLDHLHQLKQLALDMANSLRRGQMNEFGSMLHHAWELKKGLSDKISNPHIDEIYQLTLKLGALGGKLAGAGGAGFLMLYVPQTSQPKIKDKLEAFGVREMPFSFDFEGACLLKSGWFIVRSNQR</sequence>
<dbReference type="PRINTS" id="PR00960">
    <property type="entry name" value="LMBPPROTEIN"/>
</dbReference>
<dbReference type="HOGENOM" id="CLU_048558_1_0_0"/>
<feature type="domain" description="GHMP kinase C-terminal" evidence="7">
    <location>
        <begin position="241"/>
        <end position="319"/>
    </location>
</feature>
<dbReference type="InterPro" id="IPR052203">
    <property type="entry name" value="GHMP_Kinase-Related"/>
</dbReference>
<evidence type="ECO:0000313" key="9">
    <source>
        <dbReference type="Proteomes" id="UP000000323"/>
    </source>
</evidence>
<gene>
    <name evidence="8" type="ordered locus">Tter_0153</name>
</gene>
<evidence type="ECO:0000256" key="3">
    <source>
        <dbReference type="ARBA" id="ARBA00022777"/>
    </source>
</evidence>
<name>D1CDR9_THET1</name>
<dbReference type="SUPFAM" id="SSF54211">
    <property type="entry name" value="Ribosomal protein S5 domain 2-like"/>
    <property type="match status" value="1"/>
</dbReference>
<feature type="domain" description="GHMP kinase N-terminal" evidence="6">
    <location>
        <begin position="93"/>
        <end position="166"/>
    </location>
</feature>
<dbReference type="KEGG" id="ttr:Tter_0153"/>
<dbReference type="InterPro" id="IPR014606">
    <property type="entry name" value="Heptose_7-P_kinase"/>
</dbReference>
<keyword evidence="1" id="KW-0808">Transferase</keyword>
<reference evidence="9" key="1">
    <citation type="journal article" date="2010" name="Stand. Genomic Sci.">
        <title>Complete genome sequence of 'Thermobaculum terrenum' type strain (YNP1).</title>
        <authorList>
            <person name="Kiss H."/>
            <person name="Cleland D."/>
            <person name="Lapidus A."/>
            <person name="Lucas S."/>
            <person name="Glavina Del Rio T."/>
            <person name="Nolan M."/>
            <person name="Tice H."/>
            <person name="Han C."/>
            <person name="Goodwin L."/>
            <person name="Pitluck S."/>
            <person name="Liolios K."/>
            <person name="Ivanova N."/>
            <person name="Mavromatis K."/>
            <person name="Ovchinnikova G."/>
            <person name="Pati A."/>
            <person name="Chen A."/>
            <person name="Palaniappan K."/>
            <person name="Land M."/>
            <person name="Hauser L."/>
            <person name="Chang Y."/>
            <person name="Jeffries C."/>
            <person name="Lu M."/>
            <person name="Brettin T."/>
            <person name="Detter J."/>
            <person name="Goker M."/>
            <person name="Tindall B."/>
            <person name="Beck B."/>
            <person name="McDermott T."/>
            <person name="Woyke T."/>
            <person name="Bristow J."/>
            <person name="Eisen J."/>
            <person name="Markowitz V."/>
            <person name="Hugenholtz P."/>
            <person name="Kyrpides N."/>
            <person name="Klenk H."/>
            <person name="Cheng J."/>
        </authorList>
    </citation>
    <scope>NUCLEOTIDE SEQUENCE [LARGE SCALE GENOMIC DNA]</scope>
    <source>
        <strain evidence="9">ATCC BAA-798 / YNP1</strain>
    </source>
</reference>
<dbReference type="InterPro" id="IPR006203">
    <property type="entry name" value="GHMP_knse_ATP-bd_CS"/>
</dbReference>
<dbReference type="GO" id="GO:0042352">
    <property type="term" value="P:GDP-L-fucose salvage"/>
    <property type="evidence" value="ECO:0007669"/>
    <property type="project" value="TreeGrafter"/>
</dbReference>
<keyword evidence="3 8" id="KW-0418">Kinase</keyword>
<organism evidence="8 9">
    <name type="scientific">Thermobaculum terrenum (strain ATCC BAA-798 / CCMEE 7001 / YNP1)</name>
    <dbReference type="NCBI Taxonomy" id="525904"/>
    <lineage>
        <taxon>Bacteria</taxon>
        <taxon>Bacillati</taxon>
        <taxon>Chloroflexota</taxon>
        <taxon>Chloroflexia</taxon>
        <taxon>Candidatus Thermobaculales</taxon>
        <taxon>Candidatus Thermobaculaceae</taxon>
        <taxon>Thermobaculum</taxon>
    </lineage>
</organism>
<evidence type="ECO:0000256" key="1">
    <source>
        <dbReference type="ARBA" id="ARBA00022679"/>
    </source>
</evidence>
<keyword evidence="4" id="KW-0067">ATP-binding</keyword>
<dbReference type="Proteomes" id="UP000000323">
    <property type="component" value="Chromosome 1"/>
</dbReference>
<dbReference type="RefSeq" id="WP_012874110.1">
    <property type="nucleotide sequence ID" value="NC_013525.1"/>
</dbReference>
<dbReference type="Pfam" id="PF00288">
    <property type="entry name" value="GHMP_kinases_N"/>
    <property type="match status" value="1"/>
</dbReference>